<organism evidence="3 4">
    <name type="scientific">Sporichthya brevicatena</name>
    <dbReference type="NCBI Taxonomy" id="171442"/>
    <lineage>
        <taxon>Bacteria</taxon>
        <taxon>Bacillati</taxon>
        <taxon>Actinomycetota</taxon>
        <taxon>Actinomycetes</taxon>
        <taxon>Sporichthyales</taxon>
        <taxon>Sporichthyaceae</taxon>
        <taxon>Sporichthya</taxon>
    </lineage>
</organism>
<evidence type="ECO:0000259" key="2">
    <source>
        <dbReference type="Pfam" id="PF04909"/>
    </source>
</evidence>
<dbReference type="PROSITE" id="PS01114">
    <property type="entry name" value="GPR1_FUN34_YAAH"/>
    <property type="match status" value="1"/>
</dbReference>
<evidence type="ECO:0000313" key="3">
    <source>
        <dbReference type="EMBL" id="GAA0617774.1"/>
    </source>
</evidence>
<evidence type="ECO:0000256" key="1">
    <source>
        <dbReference type="ARBA" id="ARBA00023239"/>
    </source>
</evidence>
<proteinExistence type="predicted"/>
<dbReference type="Proteomes" id="UP001500957">
    <property type="component" value="Unassembled WGS sequence"/>
</dbReference>
<dbReference type="Gene3D" id="3.20.20.140">
    <property type="entry name" value="Metal-dependent hydrolases"/>
    <property type="match status" value="1"/>
</dbReference>
<dbReference type="InterPro" id="IPR047622">
    <property type="entry name" value="GPR1_FUN34_YAAH"/>
</dbReference>
<sequence length="385" mass="43513">MTAMPLRDDMHLISVDDHLVEPPHLWQDRLPAAYRDAGPRIIQVEDDRGQISDVWLYEGRKYPQIGLNAVAGKPPEQFGTEPMRYTDMIPGCYEPEARVIDMDLDGVQAAICFPSFPRFAGTVFLQGEDKALALLCVQAWNDFMLDEWCAAAPERFIPIAILPLWDVDAAVKEIHRVAARGAKAISFTENPVPLGLPSFHTDHWDPVFAAAEETGLPLCLHFGTSGQAPTTAPDAPFAVTITLFGCNSMFAAADLIFSPVFHKHPNLKVALAEGGIGWVPYLLERADYVWDRHRWYQNVNQAVPPSELFRKHIWGCFIDDVHGLKNRHEIGIDRITWECDYPHSDSNWPNSRKRAIEVFADIPDEEVARMVEWNSRELFNFPRAS</sequence>
<reference evidence="3 4" key="1">
    <citation type="journal article" date="2019" name="Int. J. Syst. Evol. Microbiol.">
        <title>The Global Catalogue of Microorganisms (GCM) 10K type strain sequencing project: providing services to taxonomists for standard genome sequencing and annotation.</title>
        <authorList>
            <consortium name="The Broad Institute Genomics Platform"/>
            <consortium name="The Broad Institute Genome Sequencing Center for Infectious Disease"/>
            <person name="Wu L."/>
            <person name="Ma J."/>
        </authorList>
    </citation>
    <scope>NUCLEOTIDE SEQUENCE [LARGE SCALE GENOMIC DNA]</scope>
    <source>
        <strain evidence="3 4">JCM 10671</strain>
    </source>
</reference>
<evidence type="ECO:0000313" key="4">
    <source>
        <dbReference type="Proteomes" id="UP001500957"/>
    </source>
</evidence>
<dbReference type="InterPro" id="IPR032465">
    <property type="entry name" value="ACMSD"/>
</dbReference>
<feature type="domain" description="Amidohydrolase-related" evidence="2">
    <location>
        <begin position="90"/>
        <end position="381"/>
    </location>
</feature>
<keyword evidence="4" id="KW-1185">Reference proteome</keyword>
<comment type="caution">
    <text evidence="3">The sequence shown here is derived from an EMBL/GenBank/DDBJ whole genome shotgun (WGS) entry which is preliminary data.</text>
</comment>
<dbReference type="InterPro" id="IPR006680">
    <property type="entry name" value="Amidohydro-rel"/>
</dbReference>
<keyword evidence="1" id="KW-0456">Lyase</keyword>
<name>A0ABN1GS18_9ACTN</name>
<dbReference type="Pfam" id="PF04909">
    <property type="entry name" value="Amidohydro_2"/>
    <property type="match status" value="1"/>
</dbReference>
<dbReference type="InterPro" id="IPR032466">
    <property type="entry name" value="Metal_Hydrolase"/>
</dbReference>
<dbReference type="EMBL" id="BAAAHE010000014">
    <property type="protein sequence ID" value="GAA0617774.1"/>
    <property type="molecule type" value="Genomic_DNA"/>
</dbReference>
<dbReference type="SUPFAM" id="SSF51556">
    <property type="entry name" value="Metallo-dependent hydrolases"/>
    <property type="match status" value="1"/>
</dbReference>
<protein>
    <submittedName>
        <fullName evidence="3">Amidohydrolase family protein</fullName>
    </submittedName>
</protein>
<dbReference type="PANTHER" id="PTHR21240">
    <property type="entry name" value="2-AMINO-3-CARBOXYLMUCONATE-6-SEMIALDEHYDE DECARBOXYLASE"/>
    <property type="match status" value="1"/>
</dbReference>
<gene>
    <name evidence="3" type="ORF">GCM10009547_20090</name>
</gene>
<accession>A0ABN1GS18</accession>
<dbReference type="PANTHER" id="PTHR21240:SF28">
    <property type="entry name" value="ISO-OROTATE DECARBOXYLASE (EUROFUNG)"/>
    <property type="match status" value="1"/>
</dbReference>